<dbReference type="GO" id="GO:0003735">
    <property type="term" value="F:structural constituent of ribosome"/>
    <property type="evidence" value="ECO:0007669"/>
    <property type="project" value="InterPro"/>
</dbReference>
<sequence length="104" mass="11810">MAKIPTEFDPRRLPDIIRRPLLNEKATRQLENNKYTFDVFHDATKPEIKAAIESLFSVTVKKVNTHNPPAQARRIGKFAGKRAQIKRAIVTLAEGSKIDLFPDV</sequence>
<dbReference type="InterPro" id="IPR012677">
    <property type="entry name" value="Nucleotide-bd_a/b_plait_sf"/>
</dbReference>
<evidence type="ECO:0000256" key="6">
    <source>
        <dbReference type="HAMAP-Rule" id="MF_01369"/>
    </source>
</evidence>
<name>A0A2W4Y8R1_9CYAN</name>
<dbReference type="InterPro" id="IPR001014">
    <property type="entry name" value="Ribosomal_uL23_CS"/>
</dbReference>
<reference evidence="8 9" key="1">
    <citation type="submission" date="2018-04" db="EMBL/GenBank/DDBJ databases">
        <authorList>
            <person name="Go L.Y."/>
            <person name="Mitchell J.A."/>
        </authorList>
    </citation>
    <scope>NUCLEOTIDE SEQUENCE [LARGE SCALE GENOMIC DNA]</scope>
    <source>
        <strain evidence="8">ULC066bin1</strain>
    </source>
</reference>
<gene>
    <name evidence="6" type="primary">rplW</name>
    <name evidence="6" type="synonym">rpl23</name>
    <name evidence="8" type="ORF">DCF19_04120</name>
</gene>
<comment type="subunit">
    <text evidence="6">Part of the 50S ribosomal subunit. Contacts protein L29, and trigger factor when it is bound to the ribosome.</text>
</comment>
<dbReference type="InterPro" id="IPR013025">
    <property type="entry name" value="Ribosomal_uL23-like"/>
</dbReference>
<dbReference type="Proteomes" id="UP000249467">
    <property type="component" value="Unassembled WGS sequence"/>
</dbReference>
<evidence type="ECO:0000256" key="2">
    <source>
        <dbReference type="ARBA" id="ARBA00022730"/>
    </source>
</evidence>
<comment type="similarity">
    <text evidence="1 6 7">Belongs to the universal ribosomal protein uL23 family.</text>
</comment>
<evidence type="ECO:0000313" key="9">
    <source>
        <dbReference type="Proteomes" id="UP000249467"/>
    </source>
</evidence>
<dbReference type="PROSITE" id="PS00050">
    <property type="entry name" value="RIBOSOMAL_L23"/>
    <property type="match status" value="1"/>
</dbReference>
<organism evidence="8 9">
    <name type="scientific">Pseudanabaena frigida</name>
    <dbReference type="NCBI Taxonomy" id="945775"/>
    <lineage>
        <taxon>Bacteria</taxon>
        <taxon>Bacillati</taxon>
        <taxon>Cyanobacteriota</taxon>
        <taxon>Cyanophyceae</taxon>
        <taxon>Pseudanabaenales</taxon>
        <taxon>Pseudanabaenaceae</taxon>
        <taxon>Pseudanabaena</taxon>
    </lineage>
</organism>
<dbReference type="Gene3D" id="3.30.70.330">
    <property type="match status" value="1"/>
</dbReference>
<evidence type="ECO:0000256" key="7">
    <source>
        <dbReference type="RuleBase" id="RU003934"/>
    </source>
</evidence>
<evidence type="ECO:0000256" key="5">
    <source>
        <dbReference type="ARBA" id="ARBA00023274"/>
    </source>
</evidence>
<accession>A0A2W4Y8R1</accession>
<dbReference type="AlphaFoldDB" id="A0A2W4Y8R1"/>
<dbReference type="EMBL" id="QBML01000004">
    <property type="protein sequence ID" value="PZO43821.1"/>
    <property type="molecule type" value="Genomic_DNA"/>
</dbReference>
<dbReference type="GO" id="GO:0005840">
    <property type="term" value="C:ribosome"/>
    <property type="evidence" value="ECO:0007669"/>
    <property type="project" value="UniProtKB-KW"/>
</dbReference>
<dbReference type="GO" id="GO:0019843">
    <property type="term" value="F:rRNA binding"/>
    <property type="evidence" value="ECO:0007669"/>
    <property type="project" value="UniProtKB-UniRule"/>
</dbReference>
<dbReference type="PANTHER" id="PTHR11620">
    <property type="entry name" value="60S RIBOSOMAL PROTEIN L23A"/>
    <property type="match status" value="1"/>
</dbReference>
<evidence type="ECO:0000256" key="4">
    <source>
        <dbReference type="ARBA" id="ARBA00022980"/>
    </source>
</evidence>
<evidence type="ECO:0000256" key="3">
    <source>
        <dbReference type="ARBA" id="ARBA00022884"/>
    </source>
</evidence>
<dbReference type="InterPro" id="IPR012678">
    <property type="entry name" value="Ribosomal_uL23/eL15/eS24_sf"/>
</dbReference>
<dbReference type="Pfam" id="PF00276">
    <property type="entry name" value="Ribosomal_L23"/>
    <property type="match status" value="1"/>
</dbReference>
<dbReference type="NCBIfam" id="NF004368">
    <property type="entry name" value="PRK05738.3-4"/>
    <property type="match status" value="1"/>
</dbReference>
<dbReference type="SUPFAM" id="SSF54189">
    <property type="entry name" value="Ribosomal proteins S24e, L23 and L15e"/>
    <property type="match status" value="1"/>
</dbReference>
<keyword evidence="3 6" id="KW-0694">RNA-binding</keyword>
<reference evidence="8 9" key="2">
    <citation type="submission" date="2018-06" db="EMBL/GenBank/DDBJ databases">
        <title>Metagenomic assembly of (sub)arctic Cyanobacteria and their associated microbiome from non-axenic cultures.</title>
        <authorList>
            <person name="Baurain D."/>
        </authorList>
    </citation>
    <scope>NUCLEOTIDE SEQUENCE [LARGE SCALE GENOMIC DNA]</scope>
    <source>
        <strain evidence="8">ULC066bin1</strain>
    </source>
</reference>
<keyword evidence="5 6" id="KW-0687">Ribonucleoprotein</keyword>
<comment type="function">
    <text evidence="6">One of the early assembly proteins it binds 23S rRNA. One of the proteins that surrounds the polypeptide exit tunnel on the outside of the ribosome. Forms the main docking site for trigger factor binding to the ribosome.</text>
</comment>
<dbReference type="HAMAP" id="MF_01369_B">
    <property type="entry name" value="Ribosomal_uL23_B"/>
    <property type="match status" value="1"/>
</dbReference>
<keyword evidence="4 6" id="KW-0689">Ribosomal protein</keyword>
<dbReference type="NCBIfam" id="NF004363">
    <property type="entry name" value="PRK05738.2-4"/>
    <property type="match status" value="1"/>
</dbReference>
<dbReference type="GO" id="GO:1990904">
    <property type="term" value="C:ribonucleoprotein complex"/>
    <property type="evidence" value="ECO:0007669"/>
    <property type="project" value="UniProtKB-KW"/>
</dbReference>
<evidence type="ECO:0000256" key="1">
    <source>
        <dbReference type="ARBA" id="ARBA00006700"/>
    </source>
</evidence>
<proteinExistence type="inferred from homology"/>
<protein>
    <recommendedName>
        <fullName evidence="6">Large ribosomal subunit protein uL23</fullName>
    </recommendedName>
</protein>
<dbReference type="GO" id="GO:0006412">
    <property type="term" value="P:translation"/>
    <property type="evidence" value="ECO:0007669"/>
    <property type="project" value="UniProtKB-UniRule"/>
</dbReference>
<evidence type="ECO:0000313" key="8">
    <source>
        <dbReference type="EMBL" id="PZO43821.1"/>
    </source>
</evidence>
<dbReference type="FunFam" id="3.30.70.330:FF:000001">
    <property type="entry name" value="50S ribosomal protein L23"/>
    <property type="match status" value="1"/>
</dbReference>
<keyword evidence="2 6" id="KW-0699">rRNA-binding</keyword>
<comment type="caution">
    <text evidence="8">The sequence shown here is derived from an EMBL/GenBank/DDBJ whole genome shotgun (WGS) entry which is preliminary data.</text>
</comment>